<evidence type="ECO:0000259" key="2">
    <source>
        <dbReference type="Pfam" id="PF14024"/>
    </source>
</evidence>
<name>A0ABU5F377_9BACT</name>
<comment type="caution">
    <text evidence="3">The sequence shown here is derived from an EMBL/GenBank/DDBJ whole genome shotgun (WGS) entry which is preliminary data.</text>
</comment>
<keyword evidence="4" id="KW-1185">Reference proteome</keyword>
<reference evidence="4" key="1">
    <citation type="journal article" date="2023" name="Mar. Drugs">
        <title>Gemmata algarum, a Novel Planctomycete Isolated from an Algal Mat, Displays Antimicrobial Activity.</title>
        <authorList>
            <person name="Kumar G."/>
            <person name="Kallscheuer N."/>
            <person name="Kashif M."/>
            <person name="Ahamad S."/>
            <person name="Jagadeeshwari U."/>
            <person name="Pannikurungottu S."/>
            <person name="Haufschild T."/>
            <person name="Kabuu M."/>
            <person name="Sasikala C."/>
            <person name="Jogler C."/>
            <person name="Ramana C."/>
        </authorList>
    </citation>
    <scope>NUCLEOTIDE SEQUENCE [LARGE SCALE GENOMIC DNA]</scope>
    <source>
        <strain evidence="4">JC673</strain>
    </source>
</reference>
<sequence>MDENGFWAMIEAAWGVAGGKAKPRQRLSEGKLSEGRAYALQEVLEEEVVPALLERLDALSADELLEFDRILERKLYDIDRADIQERTDGSDDGFLYCRGFIVGMGRAYYEAVRANPDRAITDAECEQMCYLSWHLYHDKFGEMTPSGISRETCSNPAGWPPDSKPDAAPDAAG</sequence>
<dbReference type="Proteomes" id="UP001272242">
    <property type="component" value="Unassembled WGS sequence"/>
</dbReference>
<gene>
    <name evidence="3" type="ORF">R5W23_001556</name>
</gene>
<evidence type="ECO:0000313" key="3">
    <source>
        <dbReference type="EMBL" id="MDY3560324.1"/>
    </source>
</evidence>
<feature type="domain" description="DUF4240" evidence="2">
    <location>
        <begin position="1"/>
        <end position="137"/>
    </location>
</feature>
<proteinExistence type="predicted"/>
<dbReference type="InterPro" id="IPR025334">
    <property type="entry name" value="DUF4240"/>
</dbReference>
<dbReference type="EMBL" id="JAXBLV010000178">
    <property type="protein sequence ID" value="MDY3560324.1"/>
    <property type="molecule type" value="Genomic_DNA"/>
</dbReference>
<feature type="region of interest" description="Disordered" evidence="1">
    <location>
        <begin position="151"/>
        <end position="173"/>
    </location>
</feature>
<dbReference type="Pfam" id="PF14024">
    <property type="entry name" value="DUF4240"/>
    <property type="match status" value="1"/>
</dbReference>
<evidence type="ECO:0000256" key="1">
    <source>
        <dbReference type="SAM" id="MobiDB-lite"/>
    </source>
</evidence>
<accession>A0ABU5F377</accession>
<protein>
    <submittedName>
        <fullName evidence="3">DUF4240 domain-containing protein</fullName>
    </submittedName>
</protein>
<evidence type="ECO:0000313" key="4">
    <source>
        <dbReference type="Proteomes" id="UP001272242"/>
    </source>
</evidence>
<dbReference type="RefSeq" id="WP_320686916.1">
    <property type="nucleotide sequence ID" value="NZ_JAXBLV010000178.1"/>
</dbReference>
<organism evidence="3 4">
    <name type="scientific">Gemmata algarum</name>
    <dbReference type="NCBI Taxonomy" id="2975278"/>
    <lineage>
        <taxon>Bacteria</taxon>
        <taxon>Pseudomonadati</taxon>
        <taxon>Planctomycetota</taxon>
        <taxon>Planctomycetia</taxon>
        <taxon>Gemmatales</taxon>
        <taxon>Gemmataceae</taxon>
        <taxon>Gemmata</taxon>
    </lineage>
</organism>